<dbReference type="PANTHER" id="PTHR46532:SF11">
    <property type="entry name" value="DYNEIN AXONEMAL HEAVY CHAIN 12"/>
    <property type="match status" value="1"/>
</dbReference>
<keyword evidence="1" id="KW-0732">Signal</keyword>
<feature type="chain" id="PRO_5015131949" description="Dynein heavy chain tail domain-containing protein" evidence="1">
    <location>
        <begin position="20"/>
        <end position="328"/>
    </location>
</feature>
<feature type="domain" description="Dynein heavy chain tail" evidence="2">
    <location>
        <begin position="12"/>
        <end position="322"/>
    </location>
</feature>
<dbReference type="GO" id="GO:0007018">
    <property type="term" value="P:microtubule-based movement"/>
    <property type="evidence" value="ECO:0007669"/>
    <property type="project" value="InterPro"/>
</dbReference>
<dbReference type="OrthoDB" id="10251809at2759"/>
<evidence type="ECO:0000259" key="2">
    <source>
        <dbReference type="Pfam" id="PF08385"/>
    </source>
</evidence>
<name>A0A2P4SVF3_BAMTH</name>
<protein>
    <recommendedName>
        <fullName evidence="2">Dynein heavy chain tail domain-containing protein</fullName>
    </recommendedName>
</protein>
<accession>A0A2P4SVF3</accession>
<dbReference type="AlphaFoldDB" id="A0A2P4SVF3"/>
<dbReference type="InterPro" id="IPR013594">
    <property type="entry name" value="Dynein_heavy_tail"/>
</dbReference>
<dbReference type="InterPro" id="IPR026983">
    <property type="entry name" value="DHC"/>
</dbReference>
<dbReference type="GO" id="GO:0005858">
    <property type="term" value="C:axonemal dynein complex"/>
    <property type="evidence" value="ECO:0007669"/>
    <property type="project" value="TreeGrafter"/>
</dbReference>
<dbReference type="GO" id="GO:0045505">
    <property type="term" value="F:dynein intermediate chain binding"/>
    <property type="evidence" value="ECO:0007669"/>
    <property type="project" value="InterPro"/>
</dbReference>
<evidence type="ECO:0000256" key="1">
    <source>
        <dbReference type="SAM" id="SignalP"/>
    </source>
</evidence>
<dbReference type="EMBL" id="PPHD01020996">
    <property type="protein sequence ID" value="POI28056.1"/>
    <property type="molecule type" value="Genomic_DNA"/>
</dbReference>
<dbReference type="PANTHER" id="PTHR46532">
    <property type="entry name" value="MALE FERTILITY FACTOR KL5"/>
    <property type="match status" value="1"/>
</dbReference>
<evidence type="ECO:0000313" key="3">
    <source>
        <dbReference type="EMBL" id="POI28056.1"/>
    </source>
</evidence>
<organism evidence="3 4">
    <name type="scientific">Bambusicola thoracicus</name>
    <name type="common">Chinese bamboo-partridge</name>
    <name type="synonym">Perdix thoracica</name>
    <dbReference type="NCBI Taxonomy" id="9083"/>
    <lineage>
        <taxon>Eukaryota</taxon>
        <taxon>Metazoa</taxon>
        <taxon>Chordata</taxon>
        <taxon>Craniata</taxon>
        <taxon>Vertebrata</taxon>
        <taxon>Euteleostomi</taxon>
        <taxon>Archelosauria</taxon>
        <taxon>Archosauria</taxon>
        <taxon>Dinosauria</taxon>
        <taxon>Saurischia</taxon>
        <taxon>Theropoda</taxon>
        <taxon>Coelurosauria</taxon>
        <taxon>Aves</taxon>
        <taxon>Neognathae</taxon>
        <taxon>Galloanserae</taxon>
        <taxon>Galliformes</taxon>
        <taxon>Phasianidae</taxon>
        <taxon>Perdicinae</taxon>
        <taxon>Bambusicola</taxon>
    </lineage>
</organism>
<dbReference type="GO" id="GO:0051959">
    <property type="term" value="F:dynein light intermediate chain binding"/>
    <property type="evidence" value="ECO:0007669"/>
    <property type="project" value="InterPro"/>
</dbReference>
<reference evidence="3 4" key="1">
    <citation type="submission" date="2018-01" db="EMBL/GenBank/DDBJ databases">
        <title>Comparison of the Chinese Bamboo Partridge and Red Junglefowl genome sequences highlights the importance of demography in genome evolution.</title>
        <authorList>
            <person name="Tiley G.P."/>
            <person name="Kimball R.T."/>
            <person name="Braun E.L."/>
            <person name="Burleigh J.G."/>
        </authorList>
    </citation>
    <scope>NUCLEOTIDE SEQUENCE [LARGE SCALE GENOMIC DNA]</scope>
    <source>
        <strain evidence="3">RTK389</strain>
        <tissue evidence="3">Blood</tissue>
    </source>
</reference>
<proteinExistence type="predicted"/>
<keyword evidence="4" id="KW-1185">Reference proteome</keyword>
<dbReference type="Proteomes" id="UP000237246">
    <property type="component" value="Unassembled WGS sequence"/>
</dbReference>
<evidence type="ECO:0000313" key="4">
    <source>
        <dbReference type="Proteomes" id="UP000237246"/>
    </source>
</evidence>
<sequence>MCRWVSSALLLLHTALSEAQDIHLHLMPLRRPLEDIERTDFSKVQPLLLPLLHAVCLTWVTSKHYSQPARIVVLLQEICNLLIQQALVYLSPEDLLKGEMEESMSKVQMVLSILNGFKETFEDRREELHTYYKPDQEVKEWNFHARMVFARLDSFLKRLEMVEQAQLPVWTTVLIVFCQCYNLCASPLTLKDLLANALDLKKLEKIEFSGFKGKALSQQVLDMHEEFQEAYKVFAEQTYDCLDLTNVQKVEDIDRRLGTVFIQAFDDASDLEHTFKLLEMFGSLLERPVIAADAAGKYPDLVRMFSSALSDARLIYSRHVQAELELGE</sequence>
<comment type="caution">
    <text evidence="3">The sequence shown here is derived from an EMBL/GenBank/DDBJ whole genome shotgun (WGS) entry which is preliminary data.</text>
</comment>
<feature type="signal peptide" evidence="1">
    <location>
        <begin position="1"/>
        <end position="19"/>
    </location>
</feature>
<gene>
    <name evidence="3" type="ORF">CIB84_008194</name>
</gene>
<dbReference type="Pfam" id="PF08385">
    <property type="entry name" value="DHC_N1"/>
    <property type="match status" value="1"/>
</dbReference>